<dbReference type="EMBL" id="CAMXCT010000802">
    <property type="protein sequence ID" value="CAI3983420.1"/>
    <property type="molecule type" value="Genomic_DNA"/>
</dbReference>
<evidence type="ECO:0000313" key="5">
    <source>
        <dbReference type="EMBL" id="CAL1136795.1"/>
    </source>
</evidence>
<protein>
    <submittedName>
        <fullName evidence="6">Pentatricopeptide repeat-containing protein, mitochondrial</fullName>
    </submittedName>
</protein>
<dbReference type="PANTHER" id="PTHR47447">
    <property type="entry name" value="OS03G0856100 PROTEIN"/>
    <property type="match status" value="1"/>
</dbReference>
<dbReference type="Pfam" id="PF13812">
    <property type="entry name" value="PPR_3"/>
    <property type="match status" value="1"/>
</dbReference>
<dbReference type="Pfam" id="PF01535">
    <property type="entry name" value="PPR"/>
    <property type="match status" value="2"/>
</dbReference>
<dbReference type="PROSITE" id="PS51375">
    <property type="entry name" value="PPR"/>
    <property type="match status" value="5"/>
</dbReference>
<dbReference type="Pfam" id="PF17177">
    <property type="entry name" value="PPR_long"/>
    <property type="match status" value="1"/>
</dbReference>
<evidence type="ECO:0000313" key="7">
    <source>
        <dbReference type="Proteomes" id="UP001152797"/>
    </source>
</evidence>
<sequence>MQALLLAALVSCQKQDMTASRWTRQPEHAPRSKNLRKTRKEGVLVVGAAIVIGKSGHCQVGSPMSLNAGPEVARGNLRQAAWLLDTAVQQRQAVNAHVYSNLIKTFAGRSEMREAVAWLNQARASNISLDSEVYAAVTPNLVRRDVAPRDSIARAGPRDWWSHVRKMRYEGFWEGTMPSQRVLHWLQYAFQSKPLPELDAVQDAIRSLQRADKPDLAAKWLRKASDLRLHAQASLFRSVIMQCCASKLDTVAEDMLETMVSIGLTPTSDIYRALCTSKAILNKEAEVEHCLSLLEDREKDLAPFCLMSCNHAEEGNHRNAEAWLERAHGASLEPDLQCYNKVLAAHVRSPKGCATKWQLPKFRAAAACRCLQQMQRKAVQPDSVSYRHVIRGLARAGESRTSIDYMEAMMQRKLAPDLQSYNSLLHCLMRKKEVALGTEWLQRMLDTGVAADEVSFHAVLRSNLAVGQFAEAEEWLKKMIAFQVTPGRLEYNELIEHYSKLGNVEKAYFLLTLMKATPPSLPDAVTFQHLITAANDENLVDKLLSEMRSVALSPDVITYTSLVQNCASQGAIEQASRWLERMVADTLQPNVLAFNVLIASCARQSERSEKPDKVSGLLAAEQWLERLCNSKCRPDVMSYMPLLSGYARCGAPEKVLEYLKKMLNSSVEPDQKTWLVCSQVNEGVLDSEPWFLLGYHQTLRRLRNPPFFVN</sequence>
<keyword evidence="1" id="KW-0677">Repeat</keyword>
<reference evidence="4" key="1">
    <citation type="submission" date="2022-10" db="EMBL/GenBank/DDBJ databases">
        <authorList>
            <person name="Chen Y."/>
            <person name="Dougan E. K."/>
            <person name="Chan C."/>
            <person name="Rhodes N."/>
            <person name="Thang M."/>
        </authorList>
    </citation>
    <scope>NUCLEOTIDE SEQUENCE</scope>
</reference>
<dbReference type="Gene3D" id="1.25.40.10">
    <property type="entry name" value="Tetratricopeptide repeat domain"/>
    <property type="match status" value="3"/>
</dbReference>
<feature type="repeat" description="PPR" evidence="2">
    <location>
        <begin position="452"/>
        <end position="486"/>
    </location>
</feature>
<dbReference type="Proteomes" id="UP001152797">
    <property type="component" value="Unassembled WGS sequence"/>
</dbReference>
<dbReference type="EMBL" id="CAMXCT020000802">
    <property type="protein sequence ID" value="CAL1136795.1"/>
    <property type="molecule type" value="Genomic_DNA"/>
</dbReference>
<dbReference type="AlphaFoldDB" id="A0A9P1FQV6"/>
<evidence type="ECO:0000256" key="2">
    <source>
        <dbReference type="PROSITE-ProRule" id="PRU00708"/>
    </source>
</evidence>
<feature type="repeat" description="PPR" evidence="2">
    <location>
        <begin position="382"/>
        <end position="416"/>
    </location>
</feature>
<feature type="repeat" description="PPR" evidence="2">
    <location>
        <begin position="555"/>
        <end position="589"/>
    </location>
</feature>
<dbReference type="EMBL" id="CAMXCT030000802">
    <property type="protein sequence ID" value="CAL4770732.1"/>
    <property type="molecule type" value="Genomic_DNA"/>
</dbReference>
<dbReference type="PANTHER" id="PTHR47447:SF21">
    <property type="entry name" value="PENTACOTRIPEPTIDE-REPEAT REGION OF PRORP DOMAIN-CONTAINING PROTEIN"/>
    <property type="match status" value="1"/>
</dbReference>
<evidence type="ECO:0000313" key="6">
    <source>
        <dbReference type="EMBL" id="CAL4770732.1"/>
    </source>
</evidence>
<reference evidence="5" key="2">
    <citation type="submission" date="2024-04" db="EMBL/GenBank/DDBJ databases">
        <authorList>
            <person name="Chen Y."/>
            <person name="Shah S."/>
            <person name="Dougan E. K."/>
            <person name="Thang M."/>
            <person name="Chan C."/>
        </authorList>
    </citation>
    <scope>NUCLEOTIDE SEQUENCE [LARGE SCALE GENOMIC DNA]</scope>
</reference>
<dbReference type="InterPro" id="IPR011990">
    <property type="entry name" value="TPR-like_helical_dom_sf"/>
</dbReference>
<proteinExistence type="predicted"/>
<dbReference type="NCBIfam" id="TIGR00756">
    <property type="entry name" value="PPR"/>
    <property type="match status" value="3"/>
</dbReference>
<dbReference type="OrthoDB" id="185373at2759"/>
<gene>
    <name evidence="4" type="ORF">C1SCF055_LOCUS11034</name>
</gene>
<feature type="repeat" description="PPR" evidence="2">
    <location>
        <begin position="635"/>
        <end position="669"/>
    </location>
</feature>
<keyword evidence="7" id="KW-1185">Reference proteome</keyword>
<name>A0A9P1FQV6_9DINO</name>
<feature type="domain" description="PROP1-like PPR" evidence="3">
    <location>
        <begin position="360"/>
        <end position="468"/>
    </location>
</feature>
<dbReference type="InterPro" id="IPR033443">
    <property type="entry name" value="PROP1-like_PPR_dom"/>
</dbReference>
<accession>A0A9P1FQV6</accession>
<evidence type="ECO:0000259" key="3">
    <source>
        <dbReference type="Pfam" id="PF17177"/>
    </source>
</evidence>
<evidence type="ECO:0000256" key="1">
    <source>
        <dbReference type="ARBA" id="ARBA00022737"/>
    </source>
</evidence>
<comment type="caution">
    <text evidence="4">The sequence shown here is derived from an EMBL/GenBank/DDBJ whole genome shotgun (WGS) entry which is preliminary data.</text>
</comment>
<feature type="repeat" description="PPR" evidence="2">
    <location>
        <begin position="417"/>
        <end position="451"/>
    </location>
</feature>
<evidence type="ECO:0000313" key="4">
    <source>
        <dbReference type="EMBL" id="CAI3983420.1"/>
    </source>
</evidence>
<dbReference type="InterPro" id="IPR002885">
    <property type="entry name" value="PPR_rpt"/>
</dbReference>
<organism evidence="4">
    <name type="scientific">Cladocopium goreaui</name>
    <dbReference type="NCBI Taxonomy" id="2562237"/>
    <lineage>
        <taxon>Eukaryota</taxon>
        <taxon>Sar</taxon>
        <taxon>Alveolata</taxon>
        <taxon>Dinophyceae</taxon>
        <taxon>Suessiales</taxon>
        <taxon>Symbiodiniaceae</taxon>
        <taxon>Cladocopium</taxon>
    </lineage>
</organism>